<dbReference type="GO" id="GO:0009055">
    <property type="term" value="F:electron transfer activity"/>
    <property type="evidence" value="ECO:0007669"/>
    <property type="project" value="UniProtKB-UniRule"/>
</dbReference>
<comment type="caution">
    <text evidence="9">The sequence shown here is derived from an EMBL/GenBank/DDBJ whole genome shotgun (WGS) entry which is preliminary data.</text>
</comment>
<evidence type="ECO:0000256" key="2">
    <source>
        <dbReference type="ARBA" id="ARBA00022448"/>
    </source>
</evidence>
<dbReference type="Pfam" id="PF01794">
    <property type="entry name" value="Ferric_reduct"/>
    <property type="match status" value="1"/>
</dbReference>
<keyword evidence="7" id="KW-0349">Heme</keyword>
<dbReference type="InterPro" id="IPR022837">
    <property type="entry name" value="MsrQ-like"/>
</dbReference>
<comment type="cofactor">
    <cofactor evidence="7">
        <name>FMN</name>
        <dbReference type="ChEBI" id="CHEBI:58210"/>
    </cofactor>
    <text evidence="7">Binds 1 FMN per subunit.</text>
</comment>
<evidence type="ECO:0000256" key="6">
    <source>
        <dbReference type="ARBA" id="ARBA00023136"/>
    </source>
</evidence>
<proteinExistence type="inferred from homology"/>
<dbReference type="GO" id="GO:0005886">
    <property type="term" value="C:plasma membrane"/>
    <property type="evidence" value="ECO:0007669"/>
    <property type="project" value="UniProtKB-SubCell"/>
</dbReference>
<comment type="cofactor">
    <cofactor evidence="7">
        <name>heme b</name>
        <dbReference type="ChEBI" id="CHEBI:60344"/>
    </cofactor>
    <text evidence="7">Binds 1 heme b (iron(II)-protoporphyrin IX) group per subunit.</text>
</comment>
<keyword evidence="7" id="KW-0249">Electron transport</keyword>
<feature type="transmembrane region" description="Helical" evidence="7">
    <location>
        <begin position="49"/>
        <end position="68"/>
    </location>
</feature>
<evidence type="ECO:0000313" key="9">
    <source>
        <dbReference type="EMBL" id="RZS46856.1"/>
    </source>
</evidence>
<feature type="transmembrane region" description="Helical" evidence="7">
    <location>
        <begin position="80"/>
        <end position="99"/>
    </location>
</feature>
<dbReference type="Proteomes" id="UP000293433">
    <property type="component" value="Unassembled WGS sequence"/>
</dbReference>
<comment type="subcellular location">
    <subcellularLocation>
        <location evidence="7">Cell membrane</location>
        <topology evidence="7">Multi-pass membrane protein</topology>
    </subcellularLocation>
    <subcellularLocation>
        <location evidence="1">Membrane</location>
        <topology evidence="1">Multi-pass membrane protein</topology>
    </subcellularLocation>
</comment>
<dbReference type="PANTHER" id="PTHR36964">
    <property type="entry name" value="PROTEIN-METHIONINE-SULFOXIDE REDUCTASE HEME-BINDING SUBUNIT MSRQ"/>
    <property type="match status" value="1"/>
</dbReference>
<comment type="similarity">
    <text evidence="7">Belongs to the MsrQ family.</text>
</comment>
<evidence type="ECO:0000256" key="5">
    <source>
        <dbReference type="ARBA" id="ARBA00023004"/>
    </source>
</evidence>
<accession>A0A4Q7LA02</accession>
<evidence type="ECO:0000259" key="8">
    <source>
        <dbReference type="Pfam" id="PF01794"/>
    </source>
</evidence>
<keyword evidence="7" id="KW-0285">Flavoprotein</keyword>
<feature type="domain" description="Ferric oxidoreductase" evidence="8">
    <location>
        <begin position="48"/>
        <end position="161"/>
    </location>
</feature>
<keyword evidence="7" id="KW-1003">Cell membrane</keyword>
<dbReference type="GO" id="GO:0030091">
    <property type="term" value="P:protein repair"/>
    <property type="evidence" value="ECO:0007669"/>
    <property type="project" value="UniProtKB-UniRule"/>
</dbReference>
<name>A0A4Q7LA02_9BURK</name>
<keyword evidence="5 7" id="KW-0408">Iron</keyword>
<reference evidence="9 10" key="1">
    <citation type="submission" date="2019-02" db="EMBL/GenBank/DDBJ databases">
        <title>Genomic Encyclopedia of Type Strains, Phase IV (KMG-IV): sequencing the most valuable type-strain genomes for metagenomic binning, comparative biology and taxonomic classification.</title>
        <authorList>
            <person name="Goeker M."/>
        </authorList>
    </citation>
    <scope>NUCLEOTIDE SEQUENCE [LARGE SCALE GENOMIC DNA]</scope>
    <source>
        <strain evidence="9 10">DSM 10617</strain>
    </source>
</reference>
<keyword evidence="7" id="KW-0479">Metal-binding</keyword>
<keyword evidence="10" id="KW-1185">Reference proteome</keyword>
<dbReference type="GO" id="GO:0016679">
    <property type="term" value="F:oxidoreductase activity, acting on diphenols and related substances as donors"/>
    <property type="evidence" value="ECO:0007669"/>
    <property type="project" value="TreeGrafter"/>
</dbReference>
<feature type="transmembrane region" description="Helical" evidence="7">
    <location>
        <begin position="119"/>
        <end position="139"/>
    </location>
</feature>
<comment type="subunit">
    <text evidence="7">Heterodimer of a catalytic subunit (MsrP) and a heme-binding subunit (MsrQ).</text>
</comment>
<dbReference type="GO" id="GO:0046872">
    <property type="term" value="F:metal ion binding"/>
    <property type="evidence" value="ECO:0007669"/>
    <property type="project" value="UniProtKB-KW"/>
</dbReference>
<sequence length="212" mass="23632">MSMSAWLLRPWVKPLVLAIALLPLAGWIWGIVANSLGPNPAEALLRGTGIWTLRLLIVTLAITPLRVWTGLPALARWRRMLGLTAFAYALLHFLAYAWLDMGFELAAIVRDLDKRPFALVGFAAFVGLVPLALTSFNRAIRALGAARWQALHQLVWPVIGLGLLHLLWMRAAKHRYDEVSIYAAIVVVLIAARLLKGSTVAWIKVRRPQHRT</sequence>
<feature type="transmembrane region" description="Helical" evidence="7">
    <location>
        <begin position="181"/>
        <end position="203"/>
    </location>
</feature>
<comment type="function">
    <text evidence="7">Part of the MsrPQ system that repairs oxidized periplasmic proteins containing methionine sulfoxide residues (Met-O), using respiratory chain electrons. Thus protects these proteins from oxidative-stress damage caused by reactive species of oxygen and chlorine generated by the host defense mechanisms. MsrPQ is essential for the maintenance of envelope integrity under bleach stress, rescuing a wide series of structurally unrelated periplasmic proteins from methionine oxidation. MsrQ provides electrons for reduction to the reductase catalytic subunit MsrP, using the quinone pool of the respiratory chain.</text>
</comment>
<dbReference type="AlphaFoldDB" id="A0A4Q7LA02"/>
<keyword evidence="7" id="KW-0288">FMN</keyword>
<dbReference type="InterPro" id="IPR013130">
    <property type="entry name" value="Fe3_Rdtase_TM_dom"/>
</dbReference>
<gene>
    <name evidence="7" type="primary">msrQ</name>
    <name evidence="9" type="ORF">EV685_3888</name>
</gene>
<keyword evidence="4 7" id="KW-1133">Transmembrane helix</keyword>
<protein>
    <recommendedName>
        <fullName evidence="7">Protein-methionine-sulfoxide reductase heme-binding subunit MsrQ</fullName>
    </recommendedName>
    <alternativeName>
        <fullName evidence="7">Flavocytochrome MsrQ</fullName>
    </alternativeName>
</protein>
<organism evidence="9 10">
    <name type="scientific">Sphaerotilus mobilis</name>
    <dbReference type="NCBI Taxonomy" id="47994"/>
    <lineage>
        <taxon>Bacteria</taxon>
        <taxon>Pseudomonadati</taxon>
        <taxon>Pseudomonadota</taxon>
        <taxon>Betaproteobacteria</taxon>
        <taxon>Burkholderiales</taxon>
        <taxon>Sphaerotilaceae</taxon>
        <taxon>Sphaerotilus</taxon>
    </lineage>
</organism>
<evidence type="ECO:0000313" key="10">
    <source>
        <dbReference type="Proteomes" id="UP000293433"/>
    </source>
</evidence>
<comment type="caution">
    <text evidence="7">Lacks conserved residue(s) required for the propagation of feature annotation.</text>
</comment>
<evidence type="ECO:0000256" key="7">
    <source>
        <dbReference type="HAMAP-Rule" id="MF_01207"/>
    </source>
</evidence>
<evidence type="ECO:0000256" key="1">
    <source>
        <dbReference type="ARBA" id="ARBA00004141"/>
    </source>
</evidence>
<keyword evidence="2 7" id="KW-0813">Transport</keyword>
<dbReference type="GO" id="GO:0010181">
    <property type="term" value="F:FMN binding"/>
    <property type="evidence" value="ECO:0007669"/>
    <property type="project" value="UniProtKB-UniRule"/>
</dbReference>
<keyword evidence="3 7" id="KW-0812">Transmembrane</keyword>
<dbReference type="HAMAP" id="MF_01207">
    <property type="entry name" value="MsrQ"/>
    <property type="match status" value="1"/>
</dbReference>
<feature type="transmembrane region" description="Helical" evidence="7">
    <location>
        <begin position="151"/>
        <end position="169"/>
    </location>
</feature>
<dbReference type="GO" id="GO:0020037">
    <property type="term" value="F:heme binding"/>
    <property type="evidence" value="ECO:0007669"/>
    <property type="project" value="UniProtKB-UniRule"/>
</dbReference>
<evidence type="ECO:0000256" key="3">
    <source>
        <dbReference type="ARBA" id="ARBA00022692"/>
    </source>
</evidence>
<keyword evidence="6 7" id="KW-0472">Membrane</keyword>
<evidence type="ECO:0000256" key="4">
    <source>
        <dbReference type="ARBA" id="ARBA00022989"/>
    </source>
</evidence>
<dbReference type="EMBL" id="SGWV01000013">
    <property type="protein sequence ID" value="RZS46856.1"/>
    <property type="molecule type" value="Genomic_DNA"/>
</dbReference>
<dbReference type="PANTHER" id="PTHR36964:SF1">
    <property type="entry name" value="PROTEIN-METHIONINE-SULFOXIDE REDUCTASE HEME-BINDING SUBUNIT MSRQ"/>
    <property type="match status" value="1"/>
</dbReference>